<dbReference type="PROSITE" id="PS00395">
    <property type="entry name" value="ALANINE_RACEMASE"/>
    <property type="match status" value="1"/>
</dbReference>
<name>X0T9Y3_9ZZZZ</name>
<dbReference type="FunFam" id="3.20.20.10:FF:000002">
    <property type="entry name" value="Alanine racemase"/>
    <property type="match status" value="1"/>
</dbReference>
<evidence type="ECO:0000256" key="1">
    <source>
        <dbReference type="ARBA" id="ARBA00001933"/>
    </source>
</evidence>
<proteinExistence type="predicted"/>
<dbReference type="GO" id="GO:0008784">
    <property type="term" value="F:alanine racemase activity"/>
    <property type="evidence" value="ECO:0007669"/>
    <property type="project" value="InterPro"/>
</dbReference>
<dbReference type="InterPro" id="IPR000821">
    <property type="entry name" value="Ala_racemase"/>
</dbReference>
<dbReference type="EMBL" id="BARS01006185">
    <property type="protein sequence ID" value="GAF84141.1"/>
    <property type="molecule type" value="Genomic_DNA"/>
</dbReference>
<sequence>MRDSQINSWVEISRSALLHNVLEFKGKVLKDSKFMAVVKSNAYGHGMAEVSKVIQGKVDWFGVANLDEAFRLREVNIRKPILVLSYYFLNRKDIEKAIKWNISLVVFRIGQLKFIKKEAGRLKKKAKVHLKVDVGTSRIGFVEKDIDKVIKFLIASPEIKVEGVMSHFSSSEENSKLTRSQLERYEKYLNEFIKQRIEPEYKHIACSAASLVNDKNHKDLARVGISLYGIWPFKKAKKISKIVKLNPVLSWKTKVI</sequence>
<keyword evidence="2" id="KW-0663">Pyridoxal phosphate</keyword>
<comment type="caution">
    <text evidence="5">The sequence shown here is derived from an EMBL/GenBank/DDBJ whole genome shotgun (WGS) entry which is preliminary data.</text>
</comment>
<dbReference type="CDD" id="cd00430">
    <property type="entry name" value="PLPDE_III_AR"/>
    <property type="match status" value="1"/>
</dbReference>
<dbReference type="InterPro" id="IPR001608">
    <property type="entry name" value="Ala_racemase_N"/>
</dbReference>
<evidence type="ECO:0000256" key="2">
    <source>
        <dbReference type="ARBA" id="ARBA00022898"/>
    </source>
</evidence>
<accession>X0T9Y3</accession>
<dbReference type="Pfam" id="PF01168">
    <property type="entry name" value="Ala_racemase_N"/>
    <property type="match status" value="1"/>
</dbReference>
<dbReference type="GO" id="GO:0030170">
    <property type="term" value="F:pyridoxal phosphate binding"/>
    <property type="evidence" value="ECO:0007669"/>
    <property type="project" value="TreeGrafter"/>
</dbReference>
<keyword evidence="3" id="KW-0413">Isomerase</keyword>
<dbReference type="InterPro" id="IPR029066">
    <property type="entry name" value="PLP-binding_barrel"/>
</dbReference>
<dbReference type="GO" id="GO:0005829">
    <property type="term" value="C:cytosol"/>
    <property type="evidence" value="ECO:0007669"/>
    <property type="project" value="TreeGrafter"/>
</dbReference>
<evidence type="ECO:0000259" key="4">
    <source>
        <dbReference type="Pfam" id="PF01168"/>
    </source>
</evidence>
<feature type="non-terminal residue" evidence="5">
    <location>
        <position position="256"/>
    </location>
</feature>
<evidence type="ECO:0000313" key="5">
    <source>
        <dbReference type="EMBL" id="GAF84141.1"/>
    </source>
</evidence>
<feature type="domain" description="Alanine racemase N-terminal" evidence="4">
    <location>
        <begin position="12"/>
        <end position="230"/>
    </location>
</feature>
<comment type="cofactor">
    <cofactor evidence="1">
        <name>pyridoxal 5'-phosphate</name>
        <dbReference type="ChEBI" id="CHEBI:597326"/>
    </cofactor>
</comment>
<dbReference type="InterPro" id="IPR020622">
    <property type="entry name" value="Ala_racemase_pyridoxalP-BS"/>
</dbReference>
<organism evidence="5">
    <name type="scientific">marine sediment metagenome</name>
    <dbReference type="NCBI Taxonomy" id="412755"/>
    <lineage>
        <taxon>unclassified sequences</taxon>
        <taxon>metagenomes</taxon>
        <taxon>ecological metagenomes</taxon>
    </lineage>
</organism>
<dbReference type="PANTHER" id="PTHR30511">
    <property type="entry name" value="ALANINE RACEMASE"/>
    <property type="match status" value="1"/>
</dbReference>
<dbReference type="NCBIfam" id="TIGR00492">
    <property type="entry name" value="alr"/>
    <property type="match status" value="1"/>
</dbReference>
<gene>
    <name evidence="5" type="ORF">S01H1_12092</name>
</gene>
<dbReference type="PRINTS" id="PR00992">
    <property type="entry name" value="ALARACEMASE"/>
</dbReference>
<dbReference type="PANTHER" id="PTHR30511:SF0">
    <property type="entry name" value="ALANINE RACEMASE, CATABOLIC-RELATED"/>
    <property type="match status" value="1"/>
</dbReference>
<reference evidence="5" key="1">
    <citation type="journal article" date="2014" name="Front. Microbiol.">
        <title>High frequency of phylogenetically diverse reductive dehalogenase-homologous genes in deep subseafloor sedimentary metagenomes.</title>
        <authorList>
            <person name="Kawai M."/>
            <person name="Futagami T."/>
            <person name="Toyoda A."/>
            <person name="Takaki Y."/>
            <person name="Nishi S."/>
            <person name="Hori S."/>
            <person name="Arai W."/>
            <person name="Tsubouchi T."/>
            <person name="Morono Y."/>
            <person name="Uchiyama I."/>
            <person name="Ito T."/>
            <person name="Fujiyama A."/>
            <person name="Inagaki F."/>
            <person name="Takami H."/>
        </authorList>
    </citation>
    <scope>NUCLEOTIDE SEQUENCE</scope>
    <source>
        <strain evidence="5">Expedition CK06-06</strain>
    </source>
</reference>
<dbReference type="GO" id="GO:0030632">
    <property type="term" value="P:D-alanine biosynthetic process"/>
    <property type="evidence" value="ECO:0007669"/>
    <property type="project" value="TreeGrafter"/>
</dbReference>
<dbReference type="SUPFAM" id="SSF51419">
    <property type="entry name" value="PLP-binding barrel"/>
    <property type="match status" value="1"/>
</dbReference>
<dbReference type="Gene3D" id="3.20.20.10">
    <property type="entry name" value="Alanine racemase"/>
    <property type="match status" value="1"/>
</dbReference>
<protein>
    <recommendedName>
        <fullName evidence="4">Alanine racemase N-terminal domain-containing protein</fullName>
    </recommendedName>
</protein>
<evidence type="ECO:0000256" key="3">
    <source>
        <dbReference type="ARBA" id="ARBA00023235"/>
    </source>
</evidence>
<dbReference type="AlphaFoldDB" id="X0T9Y3"/>